<sequence>MLMPLLSNGVVRGYKALQEVIERRDKATVHLLIGLGADVDAPAGEYNGTALQEAVKKGYIEIVALLLEAGADINAPAVISKWLGVYVQPRYCNQRSYEGRQFHDRGYVDSSWGSRSIWD</sequence>
<keyword evidence="1" id="KW-0677">Repeat</keyword>
<feature type="repeat" description="ANK" evidence="3">
    <location>
        <begin position="46"/>
        <end position="78"/>
    </location>
</feature>
<dbReference type="PROSITE" id="PS50088">
    <property type="entry name" value="ANK_REPEAT"/>
    <property type="match status" value="1"/>
</dbReference>
<dbReference type="Pfam" id="PF12796">
    <property type="entry name" value="Ank_2"/>
    <property type="match status" value="1"/>
</dbReference>
<evidence type="ECO:0000256" key="3">
    <source>
        <dbReference type="PROSITE-ProRule" id="PRU00023"/>
    </source>
</evidence>
<accession>A0A8A3PP17</accession>
<keyword evidence="2 3" id="KW-0040">ANK repeat</keyword>
<organism evidence="4 5">
    <name type="scientific">Monilinia vaccinii-corymbosi</name>
    <dbReference type="NCBI Taxonomy" id="61207"/>
    <lineage>
        <taxon>Eukaryota</taxon>
        <taxon>Fungi</taxon>
        <taxon>Dikarya</taxon>
        <taxon>Ascomycota</taxon>
        <taxon>Pezizomycotina</taxon>
        <taxon>Leotiomycetes</taxon>
        <taxon>Helotiales</taxon>
        <taxon>Sclerotiniaceae</taxon>
        <taxon>Monilinia</taxon>
    </lineage>
</organism>
<dbReference type="PROSITE" id="PS50297">
    <property type="entry name" value="ANK_REP_REGION"/>
    <property type="match status" value="1"/>
</dbReference>
<keyword evidence="5" id="KW-1185">Reference proteome</keyword>
<evidence type="ECO:0000256" key="1">
    <source>
        <dbReference type="ARBA" id="ARBA00022737"/>
    </source>
</evidence>
<dbReference type="Gene3D" id="1.25.40.20">
    <property type="entry name" value="Ankyrin repeat-containing domain"/>
    <property type="match status" value="1"/>
</dbReference>
<dbReference type="GO" id="GO:0085020">
    <property type="term" value="P:protein K6-linked ubiquitination"/>
    <property type="evidence" value="ECO:0007669"/>
    <property type="project" value="TreeGrafter"/>
</dbReference>
<dbReference type="GO" id="GO:0004842">
    <property type="term" value="F:ubiquitin-protein transferase activity"/>
    <property type="evidence" value="ECO:0007669"/>
    <property type="project" value="TreeGrafter"/>
</dbReference>
<gene>
    <name evidence="4" type="ORF">DSL72_006501</name>
</gene>
<dbReference type="Proteomes" id="UP000672032">
    <property type="component" value="Chromosome 7"/>
</dbReference>
<reference evidence="4" key="1">
    <citation type="submission" date="2020-10" db="EMBL/GenBank/DDBJ databases">
        <title>Genome Sequence of Monilinia vaccinii-corymbosi Sheds Light on Mummy Berry Disease Infection of Blueberry and Mating Type.</title>
        <authorList>
            <person name="Yow A.G."/>
            <person name="Zhang Y."/>
            <person name="Bansal K."/>
            <person name="Eacker S.M."/>
            <person name="Sullivan S."/>
            <person name="Liachko I."/>
            <person name="Cubeta M.A."/>
            <person name="Rollins J.A."/>
            <person name="Ashrafi H."/>
        </authorList>
    </citation>
    <scope>NUCLEOTIDE SEQUENCE</scope>
    <source>
        <strain evidence="4">RL-1</strain>
    </source>
</reference>
<dbReference type="EMBL" id="CP063411">
    <property type="protein sequence ID" value="QSZ36621.1"/>
    <property type="molecule type" value="Genomic_DNA"/>
</dbReference>
<dbReference type="PANTHER" id="PTHR24171">
    <property type="entry name" value="ANKYRIN REPEAT DOMAIN-CONTAINING PROTEIN 39-RELATED"/>
    <property type="match status" value="1"/>
</dbReference>
<dbReference type="SMART" id="SM00248">
    <property type="entry name" value="ANK"/>
    <property type="match status" value="2"/>
</dbReference>
<protein>
    <submittedName>
        <fullName evidence="4">Uncharacterized protein</fullName>
    </submittedName>
</protein>
<dbReference type="OrthoDB" id="539213at2759"/>
<name>A0A8A3PP17_9HELO</name>
<dbReference type="InterPro" id="IPR002110">
    <property type="entry name" value="Ankyrin_rpt"/>
</dbReference>
<dbReference type="PANTHER" id="PTHR24171:SF8">
    <property type="entry name" value="BRCA1-ASSOCIATED RING DOMAIN PROTEIN 1"/>
    <property type="match status" value="1"/>
</dbReference>
<dbReference type="SUPFAM" id="SSF48403">
    <property type="entry name" value="Ankyrin repeat"/>
    <property type="match status" value="1"/>
</dbReference>
<dbReference type="InterPro" id="IPR036770">
    <property type="entry name" value="Ankyrin_rpt-contain_sf"/>
</dbReference>
<proteinExistence type="predicted"/>
<evidence type="ECO:0000313" key="5">
    <source>
        <dbReference type="Proteomes" id="UP000672032"/>
    </source>
</evidence>
<dbReference type="AlphaFoldDB" id="A0A8A3PP17"/>
<evidence type="ECO:0000256" key="2">
    <source>
        <dbReference type="ARBA" id="ARBA00023043"/>
    </source>
</evidence>
<evidence type="ECO:0000313" key="4">
    <source>
        <dbReference type="EMBL" id="QSZ36621.1"/>
    </source>
</evidence>